<proteinExistence type="predicted"/>
<organism evidence="1 2">
    <name type="scientific">Chlorobium phaeovibrioides</name>
    <dbReference type="NCBI Taxonomy" id="1094"/>
    <lineage>
        <taxon>Bacteria</taxon>
        <taxon>Pseudomonadati</taxon>
        <taxon>Chlorobiota</taxon>
        <taxon>Chlorobiia</taxon>
        <taxon>Chlorobiales</taxon>
        <taxon>Chlorobiaceae</taxon>
        <taxon>Chlorobium/Pelodictyon group</taxon>
        <taxon>Chlorobium</taxon>
    </lineage>
</organism>
<comment type="caution">
    <text evidence="1">The sequence shown here is derived from an EMBL/GenBank/DDBJ whole genome shotgun (WGS) entry which is preliminary data.</text>
</comment>
<evidence type="ECO:0000313" key="2">
    <source>
        <dbReference type="Proteomes" id="UP000489351"/>
    </source>
</evidence>
<name>A0ABW9UTA7_CHLPH</name>
<feature type="non-terminal residue" evidence="1">
    <location>
        <position position="39"/>
    </location>
</feature>
<sequence length="39" mass="4739">MNQPPMQARQKKKKKRQFRQLFARTLQRIIPKRAGNTPF</sequence>
<evidence type="ECO:0000313" key="1">
    <source>
        <dbReference type="EMBL" id="MWV54671.1"/>
    </source>
</evidence>
<dbReference type="Proteomes" id="UP000489351">
    <property type="component" value="Unassembled WGS sequence"/>
</dbReference>
<keyword evidence="2" id="KW-1185">Reference proteome</keyword>
<dbReference type="EMBL" id="WUBZ01000018">
    <property type="protein sequence ID" value="MWV54671.1"/>
    <property type="molecule type" value="Genomic_DNA"/>
</dbReference>
<reference evidence="1 2" key="1">
    <citation type="submission" date="2019-11" db="EMBL/GenBank/DDBJ databases">
        <title>Green- and brown-colored morphotypes of Chlorobia in the stratified aquatic ecosystems of Kandalaksha Gulf (White Sea): A model for study of the accessory genome evolution.</title>
        <authorList>
            <person name="Grouzdev D.S."/>
        </authorList>
    </citation>
    <scope>NUCLEOTIDE SEQUENCE [LARGE SCALE GENOMIC DNA]</scope>
    <source>
        <strain evidence="1 2">ZM</strain>
    </source>
</reference>
<gene>
    <name evidence="1" type="ORF">GJ685_06275</name>
</gene>
<accession>A0ABW9UTA7</accession>
<protein>
    <submittedName>
        <fullName evidence="1">Lipopolysaccharide heptosyltransferase family protein</fullName>
    </submittedName>
</protein>